<reference evidence="1 2" key="1">
    <citation type="submission" date="2024-09" db="EMBL/GenBank/DDBJ databases">
        <authorList>
            <person name="Sun Q."/>
            <person name="Mori K."/>
        </authorList>
    </citation>
    <scope>NUCLEOTIDE SEQUENCE [LARGE SCALE GENOMIC DNA]</scope>
    <source>
        <strain evidence="1 2">CICC 10874</strain>
    </source>
</reference>
<comment type="caution">
    <text evidence="1">The sequence shown here is derived from an EMBL/GenBank/DDBJ whole genome shotgun (WGS) entry which is preliminary data.</text>
</comment>
<dbReference type="Proteomes" id="UP001589793">
    <property type="component" value="Unassembled WGS sequence"/>
</dbReference>
<gene>
    <name evidence="1" type="ORF">ACFFF6_07555</name>
</gene>
<keyword evidence="2" id="KW-1185">Reference proteome</keyword>
<accession>A0ABV6R9Z3</accession>
<evidence type="ECO:0000313" key="2">
    <source>
        <dbReference type="Proteomes" id="UP001589793"/>
    </source>
</evidence>
<protein>
    <recommendedName>
        <fullName evidence="3">HTH cro/C1-type domain-containing protein</fullName>
    </recommendedName>
</protein>
<dbReference type="RefSeq" id="WP_376979668.1">
    <property type="nucleotide sequence ID" value="NZ_JBHLSV010000007.1"/>
</dbReference>
<evidence type="ECO:0008006" key="3">
    <source>
        <dbReference type="Google" id="ProtNLM"/>
    </source>
</evidence>
<evidence type="ECO:0000313" key="1">
    <source>
        <dbReference type="EMBL" id="MFC0673807.1"/>
    </source>
</evidence>
<sequence length="293" mass="31681">MANFEHALDFALRSRGLSLREIQRRLALTGNRVSIGTLSNWRTGRHWPEGAQSLVALAELERILGVEEGALASLLGPSRRTGQAPPVGKAFPDEVVDAAVAETRAILGADAPHQLRALSQSAHVRTDERGSVRHYALRALTQVTTGTVSAFPFVFTILQGSPAPPELGLIAGGRITDQHIHRSGAVVGARVELDAPVRAPDTFMVEYEARMPEMYPVDRSVSLGVMRRVRDLTIWVSFLPGALPDRAVVRLQTDDGVEEHPLAPSGLSLHHTVSGFGPGLFEIRWAPDGAELP</sequence>
<dbReference type="EMBL" id="JBHLSV010000007">
    <property type="protein sequence ID" value="MFC0673807.1"/>
    <property type="molecule type" value="Genomic_DNA"/>
</dbReference>
<name>A0ABV6R9Z3_9MICO</name>
<proteinExistence type="predicted"/>
<organism evidence="1 2">
    <name type="scientific">Brachybacterium hainanense</name>
    <dbReference type="NCBI Taxonomy" id="1541174"/>
    <lineage>
        <taxon>Bacteria</taxon>
        <taxon>Bacillati</taxon>
        <taxon>Actinomycetota</taxon>
        <taxon>Actinomycetes</taxon>
        <taxon>Micrococcales</taxon>
        <taxon>Dermabacteraceae</taxon>
        <taxon>Brachybacterium</taxon>
    </lineage>
</organism>